<dbReference type="InterPro" id="IPR006685">
    <property type="entry name" value="MscS_channel_2nd"/>
</dbReference>
<sequence>MDQVIDYFQLHTGLSSTSLNRLFVSGVIILMLWVLRMAILRVVWRRTENIKVRYQWKRTLSFVIPFLGIILVSTVWLHAFRQLGAFLGLVSAGIAIALKDPVTNVAGWLFIVFRKPFAIGDRVQLGENTGDVIDIRLFQFTILEVGNWVDAEQSTGRIIHIPNGKVFTDAQANYSSGFKYIWDELAVSITFESDWEKAKSLLEAIAAKHAQQFSKAAEREIIEASKNYMIFYQHLTPIVYVKVRQEYGVTLTIRFLCDPRRRRMMENQIWQDILVEFRKQPDIDLAYPTRRFYNYPAEKG</sequence>
<feature type="transmembrane region" description="Helical" evidence="6">
    <location>
        <begin position="20"/>
        <end position="39"/>
    </location>
</feature>
<dbReference type="PATRIC" id="fig|1409788.3.peg.825"/>
<evidence type="ECO:0000313" key="8">
    <source>
        <dbReference type="EMBL" id="KOH46378.1"/>
    </source>
</evidence>
<gene>
    <name evidence="8" type="ORF">NC99_08090</name>
</gene>
<dbReference type="InterPro" id="IPR011066">
    <property type="entry name" value="MscS_channel_C_sf"/>
</dbReference>
<keyword evidence="5 6" id="KW-0472">Membrane</keyword>
<evidence type="ECO:0000259" key="7">
    <source>
        <dbReference type="Pfam" id="PF00924"/>
    </source>
</evidence>
<evidence type="ECO:0000256" key="3">
    <source>
        <dbReference type="ARBA" id="ARBA00022692"/>
    </source>
</evidence>
<keyword evidence="9" id="KW-1185">Reference proteome</keyword>
<evidence type="ECO:0000256" key="6">
    <source>
        <dbReference type="SAM" id="Phobius"/>
    </source>
</evidence>
<dbReference type="Gene3D" id="3.30.70.100">
    <property type="match status" value="1"/>
</dbReference>
<name>A0A0L8VDE5_9BACT</name>
<keyword evidence="2" id="KW-1003">Cell membrane</keyword>
<feature type="domain" description="Mechanosensitive ion channel MscS" evidence="7">
    <location>
        <begin position="100"/>
        <end position="175"/>
    </location>
</feature>
<comment type="caution">
    <text evidence="8">The sequence shown here is derived from an EMBL/GenBank/DDBJ whole genome shotgun (WGS) entry which is preliminary data.</text>
</comment>
<evidence type="ECO:0000256" key="5">
    <source>
        <dbReference type="ARBA" id="ARBA00023136"/>
    </source>
</evidence>
<dbReference type="InterPro" id="IPR023408">
    <property type="entry name" value="MscS_beta-dom_sf"/>
</dbReference>
<keyword evidence="4 6" id="KW-1133">Transmembrane helix</keyword>
<evidence type="ECO:0000256" key="2">
    <source>
        <dbReference type="ARBA" id="ARBA00022475"/>
    </source>
</evidence>
<dbReference type="OrthoDB" id="9809206at2"/>
<keyword evidence="3 6" id="KW-0812">Transmembrane</keyword>
<feature type="transmembrane region" description="Helical" evidence="6">
    <location>
        <begin position="60"/>
        <end position="79"/>
    </location>
</feature>
<dbReference type="GO" id="GO:0008381">
    <property type="term" value="F:mechanosensitive monoatomic ion channel activity"/>
    <property type="evidence" value="ECO:0007669"/>
    <property type="project" value="UniProtKB-ARBA"/>
</dbReference>
<proteinExistence type="predicted"/>
<dbReference type="GO" id="GO:0005886">
    <property type="term" value="C:plasma membrane"/>
    <property type="evidence" value="ECO:0007669"/>
    <property type="project" value="UniProtKB-SubCell"/>
</dbReference>
<organism evidence="8 9">
    <name type="scientific">Sunxiuqinia dokdonensis</name>
    <dbReference type="NCBI Taxonomy" id="1409788"/>
    <lineage>
        <taxon>Bacteria</taxon>
        <taxon>Pseudomonadati</taxon>
        <taxon>Bacteroidota</taxon>
        <taxon>Bacteroidia</taxon>
        <taxon>Marinilabiliales</taxon>
        <taxon>Prolixibacteraceae</taxon>
        <taxon>Sunxiuqinia</taxon>
    </lineage>
</organism>
<dbReference type="EMBL" id="LGIA01000030">
    <property type="protein sequence ID" value="KOH46378.1"/>
    <property type="molecule type" value="Genomic_DNA"/>
</dbReference>
<dbReference type="Gene3D" id="2.30.30.60">
    <property type="match status" value="1"/>
</dbReference>
<evidence type="ECO:0000256" key="1">
    <source>
        <dbReference type="ARBA" id="ARBA00004651"/>
    </source>
</evidence>
<evidence type="ECO:0000313" key="9">
    <source>
        <dbReference type="Proteomes" id="UP000036958"/>
    </source>
</evidence>
<reference evidence="9" key="1">
    <citation type="submission" date="2015-07" db="EMBL/GenBank/DDBJ databases">
        <title>Genome sequencing of Sunxiuqinia dokdonensis strain SK.</title>
        <authorList>
            <person name="Ahn S."/>
            <person name="Kim B.-C."/>
        </authorList>
    </citation>
    <scope>NUCLEOTIDE SEQUENCE [LARGE SCALE GENOMIC DNA]</scope>
    <source>
        <strain evidence="9">SK</strain>
    </source>
</reference>
<dbReference type="InterPro" id="IPR010920">
    <property type="entry name" value="LSM_dom_sf"/>
</dbReference>
<comment type="subcellular location">
    <subcellularLocation>
        <location evidence="1">Cell membrane</location>
        <topology evidence="1">Multi-pass membrane protein</topology>
    </subcellularLocation>
</comment>
<dbReference type="RefSeq" id="WP_053179969.1">
    <property type="nucleotide sequence ID" value="NZ_LGIA01000030.1"/>
</dbReference>
<dbReference type="STRING" id="1409788.NC99_08090"/>
<dbReference type="PANTHER" id="PTHR30566">
    <property type="entry name" value="YNAI-RELATED MECHANOSENSITIVE ION CHANNEL"/>
    <property type="match status" value="1"/>
</dbReference>
<evidence type="ECO:0000256" key="4">
    <source>
        <dbReference type="ARBA" id="ARBA00022989"/>
    </source>
</evidence>
<protein>
    <recommendedName>
        <fullName evidence="7">Mechanosensitive ion channel MscS domain-containing protein</fullName>
    </recommendedName>
</protein>
<dbReference type="AlphaFoldDB" id="A0A0L8VDE5"/>
<accession>A0A0L8VDE5</accession>
<dbReference type="Proteomes" id="UP000036958">
    <property type="component" value="Unassembled WGS sequence"/>
</dbReference>
<dbReference type="SUPFAM" id="SSF50182">
    <property type="entry name" value="Sm-like ribonucleoproteins"/>
    <property type="match status" value="1"/>
</dbReference>
<dbReference type="PANTHER" id="PTHR30566:SF5">
    <property type="entry name" value="MECHANOSENSITIVE ION CHANNEL PROTEIN 1, MITOCHONDRIAL-RELATED"/>
    <property type="match status" value="1"/>
</dbReference>
<dbReference type="Pfam" id="PF00924">
    <property type="entry name" value="MS_channel_2nd"/>
    <property type="match status" value="1"/>
</dbReference>
<dbReference type="SUPFAM" id="SSF82689">
    <property type="entry name" value="Mechanosensitive channel protein MscS (YggB), C-terminal domain"/>
    <property type="match status" value="1"/>
</dbReference>